<keyword evidence="7" id="KW-1133">Transmembrane helix</keyword>
<sequence length="147" mass="15562">LYLSLGFHYLLQICSAGGPIHIGNLLFIVWMSDTGALIFGRMSKEKQSTSLGAFLSFLKSISPGKTLPGLVGALITVCIDDSSTSTAINQLMHNPIVQKMILGLLLSLSGITGDLAESSVKRISKKKNSGGLLPGHGGVVDRFDSLF</sequence>
<evidence type="ECO:0000256" key="7">
    <source>
        <dbReference type="ARBA" id="ARBA00022989"/>
    </source>
</evidence>
<dbReference type="eggNOG" id="ENOG502SDA9">
    <property type="taxonomic scope" value="Eukaryota"/>
</dbReference>
<organism evidence="12 13">
    <name type="scientific">Thalassiosira pseudonana</name>
    <name type="common">Marine diatom</name>
    <name type="synonym">Cyclotella nana</name>
    <dbReference type="NCBI Taxonomy" id="35128"/>
    <lineage>
        <taxon>Eukaryota</taxon>
        <taxon>Sar</taxon>
        <taxon>Stramenopiles</taxon>
        <taxon>Ochrophyta</taxon>
        <taxon>Bacillariophyta</taxon>
        <taxon>Coscinodiscophyceae</taxon>
        <taxon>Thalassiosirophycidae</taxon>
        <taxon>Thalassiosirales</taxon>
        <taxon>Thalassiosiraceae</taxon>
        <taxon>Thalassiosira</taxon>
    </lineage>
</organism>
<evidence type="ECO:0000256" key="9">
    <source>
        <dbReference type="ARBA" id="ARBA00023136"/>
    </source>
</evidence>
<evidence type="ECO:0000256" key="3">
    <source>
        <dbReference type="ARBA" id="ARBA00022516"/>
    </source>
</evidence>
<keyword evidence="3" id="KW-0444">Lipid biosynthesis</keyword>
<keyword evidence="2" id="KW-1003">Cell membrane</keyword>
<dbReference type="AlphaFoldDB" id="B8C7W2"/>
<comment type="subcellular location">
    <subcellularLocation>
        <location evidence="1">Cell membrane</location>
        <topology evidence="1">Multi-pass membrane protein</topology>
    </subcellularLocation>
</comment>
<gene>
    <name evidence="12" type="ORF">THAPSDRAFT_263499</name>
</gene>
<evidence type="ECO:0000313" key="12">
    <source>
        <dbReference type="EMBL" id="EED90179.1"/>
    </source>
</evidence>
<dbReference type="KEGG" id="tps:THAPSDRAFT_263499"/>
<reference evidence="12 13" key="1">
    <citation type="journal article" date="2004" name="Science">
        <title>The genome of the diatom Thalassiosira pseudonana: ecology, evolution, and metabolism.</title>
        <authorList>
            <person name="Armbrust E.V."/>
            <person name="Berges J.A."/>
            <person name="Bowler C."/>
            <person name="Green B.R."/>
            <person name="Martinez D."/>
            <person name="Putnam N.H."/>
            <person name="Zhou S."/>
            <person name="Allen A.E."/>
            <person name="Apt K.E."/>
            <person name="Bechner M."/>
            <person name="Brzezinski M.A."/>
            <person name="Chaal B.K."/>
            <person name="Chiovitti A."/>
            <person name="Davis A.K."/>
            <person name="Demarest M.S."/>
            <person name="Detter J.C."/>
            <person name="Glavina T."/>
            <person name="Goodstein D."/>
            <person name="Hadi M.Z."/>
            <person name="Hellsten U."/>
            <person name="Hildebrand M."/>
            <person name="Jenkins B.D."/>
            <person name="Jurka J."/>
            <person name="Kapitonov V.V."/>
            <person name="Kroger N."/>
            <person name="Lau W.W."/>
            <person name="Lane T.W."/>
            <person name="Larimer F.W."/>
            <person name="Lippmeier J.C."/>
            <person name="Lucas S."/>
            <person name="Medina M."/>
            <person name="Montsant A."/>
            <person name="Obornik M."/>
            <person name="Parker M.S."/>
            <person name="Palenik B."/>
            <person name="Pazour G.J."/>
            <person name="Richardson P.M."/>
            <person name="Rynearson T.A."/>
            <person name="Saito M.A."/>
            <person name="Schwartz D.C."/>
            <person name="Thamatrakoln K."/>
            <person name="Valentin K."/>
            <person name="Vardi A."/>
            <person name="Wilkerson F.P."/>
            <person name="Rokhsar D.S."/>
        </authorList>
    </citation>
    <scope>NUCLEOTIDE SEQUENCE [LARGE SCALE GENOMIC DNA]</scope>
    <source>
        <strain evidence="12 13">CCMP1335</strain>
    </source>
</reference>
<keyword evidence="6 12" id="KW-0548">Nucleotidyltransferase</keyword>
<name>B8C7W2_THAPS</name>
<proteinExistence type="predicted"/>
<feature type="non-terminal residue" evidence="12">
    <location>
        <position position="147"/>
    </location>
</feature>
<keyword evidence="5" id="KW-0812">Transmembrane</keyword>
<dbReference type="GO" id="GO:0005886">
    <property type="term" value="C:plasma membrane"/>
    <property type="evidence" value="ECO:0007669"/>
    <property type="project" value="UniProtKB-SubCell"/>
</dbReference>
<keyword evidence="9" id="KW-0472">Membrane</keyword>
<dbReference type="EMBL" id="CM000645">
    <property type="protein sequence ID" value="EED90179.1"/>
    <property type="molecule type" value="Genomic_DNA"/>
</dbReference>
<accession>B8C7W2</accession>
<evidence type="ECO:0000256" key="5">
    <source>
        <dbReference type="ARBA" id="ARBA00022692"/>
    </source>
</evidence>
<keyword evidence="4 12" id="KW-0808">Transferase</keyword>
<keyword evidence="11" id="KW-1208">Phospholipid metabolism</keyword>
<protein>
    <submittedName>
        <fullName evidence="12">Phosphatidate cytidylyltransferase</fullName>
        <ecNumber evidence="12">2.7.7.41</ecNumber>
    </submittedName>
</protein>
<keyword evidence="10" id="KW-0594">Phospholipid biosynthesis</keyword>
<reference evidence="12 13" key="2">
    <citation type="journal article" date="2008" name="Nature">
        <title>The Phaeodactylum genome reveals the evolutionary history of diatom genomes.</title>
        <authorList>
            <person name="Bowler C."/>
            <person name="Allen A.E."/>
            <person name="Badger J.H."/>
            <person name="Grimwood J."/>
            <person name="Jabbari K."/>
            <person name="Kuo A."/>
            <person name="Maheswari U."/>
            <person name="Martens C."/>
            <person name="Maumus F."/>
            <person name="Otillar R.P."/>
            <person name="Rayko E."/>
            <person name="Salamov A."/>
            <person name="Vandepoele K."/>
            <person name="Beszteri B."/>
            <person name="Gruber A."/>
            <person name="Heijde M."/>
            <person name="Katinka M."/>
            <person name="Mock T."/>
            <person name="Valentin K."/>
            <person name="Verret F."/>
            <person name="Berges J.A."/>
            <person name="Brownlee C."/>
            <person name="Cadoret J.P."/>
            <person name="Chiovitti A."/>
            <person name="Choi C.J."/>
            <person name="Coesel S."/>
            <person name="De Martino A."/>
            <person name="Detter J.C."/>
            <person name="Durkin C."/>
            <person name="Falciatore A."/>
            <person name="Fournet J."/>
            <person name="Haruta M."/>
            <person name="Huysman M.J."/>
            <person name="Jenkins B.D."/>
            <person name="Jiroutova K."/>
            <person name="Jorgensen R.E."/>
            <person name="Joubert Y."/>
            <person name="Kaplan A."/>
            <person name="Kroger N."/>
            <person name="Kroth P.G."/>
            <person name="La Roche J."/>
            <person name="Lindquist E."/>
            <person name="Lommer M."/>
            <person name="Martin-Jezequel V."/>
            <person name="Lopez P.J."/>
            <person name="Lucas S."/>
            <person name="Mangogna M."/>
            <person name="McGinnis K."/>
            <person name="Medlin L.K."/>
            <person name="Montsant A."/>
            <person name="Oudot-Le Secq M.P."/>
            <person name="Napoli C."/>
            <person name="Obornik M."/>
            <person name="Parker M.S."/>
            <person name="Petit J.L."/>
            <person name="Porcel B.M."/>
            <person name="Poulsen N."/>
            <person name="Robison M."/>
            <person name="Rychlewski L."/>
            <person name="Rynearson T.A."/>
            <person name="Schmutz J."/>
            <person name="Shapiro H."/>
            <person name="Siaut M."/>
            <person name="Stanley M."/>
            <person name="Sussman M.R."/>
            <person name="Taylor A.R."/>
            <person name="Vardi A."/>
            <person name="von Dassow P."/>
            <person name="Vyverman W."/>
            <person name="Willis A."/>
            <person name="Wyrwicz L.S."/>
            <person name="Rokhsar D.S."/>
            <person name="Weissenbach J."/>
            <person name="Armbrust E.V."/>
            <person name="Green B.R."/>
            <person name="Van de Peer Y."/>
            <person name="Grigoriev I.V."/>
        </authorList>
    </citation>
    <scope>NUCLEOTIDE SEQUENCE [LARGE SCALE GENOMIC DNA]</scope>
    <source>
        <strain evidence="12 13">CCMP1335</strain>
    </source>
</reference>
<dbReference type="PANTHER" id="PTHR46382">
    <property type="entry name" value="PHOSPHATIDATE CYTIDYLYLTRANSFERASE"/>
    <property type="match status" value="1"/>
</dbReference>
<dbReference type="RefSeq" id="XP_002292204.1">
    <property type="nucleotide sequence ID" value="XM_002292168.1"/>
</dbReference>
<evidence type="ECO:0000256" key="6">
    <source>
        <dbReference type="ARBA" id="ARBA00022695"/>
    </source>
</evidence>
<dbReference type="GO" id="GO:0008654">
    <property type="term" value="P:phospholipid biosynthetic process"/>
    <property type="evidence" value="ECO:0007669"/>
    <property type="project" value="UniProtKB-KW"/>
</dbReference>
<evidence type="ECO:0000256" key="2">
    <source>
        <dbReference type="ARBA" id="ARBA00022475"/>
    </source>
</evidence>
<dbReference type="GeneID" id="7443495"/>
<keyword evidence="8" id="KW-0443">Lipid metabolism</keyword>
<dbReference type="OMA" id="KIAPMVS"/>
<keyword evidence="13" id="KW-1185">Reference proteome</keyword>
<dbReference type="HOGENOM" id="CLU_1773041_0_0_1"/>
<evidence type="ECO:0000256" key="1">
    <source>
        <dbReference type="ARBA" id="ARBA00004651"/>
    </source>
</evidence>
<evidence type="ECO:0000256" key="11">
    <source>
        <dbReference type="ARBA" id="ARBA00023264"/>
    </source>
</evidence>
<dbReference type="Pfam" id="PF01148">
    <property type="entry name" value="CTP_transf_1"/>
    <property type="match status" value="1"/>
</dbReference>
<evidence type="ECO:0000256" key="4">
    <source>
        <dbReference type="ARBA" id="ARBA00022679"/>
    </source>
</evidence>
<dbReference type="PaxDb" id="35128-Thaps263499"/>
<dbReference type="GO" id="GO:0004605">
    <property type="term" value="F:phosphatidate cytidylyltransferase activity"/>
    <property type="evidence" value="ECO:0007669"/>
    <property type="project" value="UniProtKB-EC"/>
</dbReference>
<dbReference type="EC" id="2.7.7.41" evidence="12"/>
<evidence type="ECO:0000313" key="13">
    <source>
        <dbReference type="Proteomes" id="UP000001449"/>
    </source>
</evidence>
<dbReference type="Proteomes" id="UP000001449">
    <property type="component" value="Chromosome 9"/>
</dbReference>
<dbReference type="PANTHER" id="PTHR46382:SF1">
    <property type="entry name" value="PHOSPHATIDATE CYTIDYLYLTRANSFERASE"/>
    <property type="match status" value="1"/>
</dbReference>
<evidence type="ECO:0000256" key="8">
    <source>
        <dbReference type="ARBA" id="ARBA00023098"/>
    </source>
</evidence>
<feature type="non-terminal residue" evidence="12">
    <location>
        <position position="1"/>
    </location>
</feature>
<dbReference type="STRING" id="35128.B8C7W2"/>
<evidence type="ECO:0000256" key="10">
    <source>
        <dbReference type="ARBA" id="ARBA00023209"/>
    </source>
</evidence>
<dbReference type="InParanoid" id="B8C7W2"/>